<gene>
    <name evidence="1" type="ORF">FGO68_gene4750</name>
</gene>
<accession>A0A8J8NSQ6</accession>
<comment type="caution">
    <text evidence="1">The sequence shown here is derived from an EMBL/GenBank/DDBJ whole genome shotgun (WGS) entry which is preliminary data.</text>
</comment>
<evidence type="ECO:0000313" key="1">
    <source>
        <dbReference type="EMBL" id="TNV79614.1"/>
    </source>
</evidence>
<name>A0A8J8NSQ6_HALGN</name>
<reference evidence="1" key="1">
    <citation type="submission" date="2019-06" db="EMBL/GenBank/DDBJ databases">
        <authorList>
            <person name="Zheng W."/>
        </authorList>
    </citation>
    <scope>NUCLEOTIDE SEQUENCE</scope>
    <source>
        <strain evidence="1">QDHG01</strain>
    </source>
</reference>
<evidence type="ECO:0000313" key="2">
    <source>
        <dbReference type="Proteomes" id="UP000785679"/>
    </source>
</evidence>
<keyword evidence="2" id="KW-1185">Reference proteome</keyword>
<dbReference type="AlphaFoldDB" id="A0A8J8NSQ6"/>
<organism evidence="1 2">
    <name type="scientific">Halteria grandinella</name>
    <dbReference type="NCBI Taxonomy" id="5974"/>
    <lineage>
        <taxon>Eukaryota</taxon>
        <taxon>Sar</taxon>
        <taxon>Alveolata</taxon>
        <taxon>Ciliophora</taxon>
        <taxon>Intramacronucleata</taxon>
        <taxon>Spirotrichea</taxon>
        <taxon>Stichotrichia</taxon>
        <taxon>Sporadotrichida</taxon>
        <taxon>Halteriidae</taxon>
        <taxon>Halteria</taxon>
    </lineage>
</organism>
<sequence>MWIIWTQNEEAEHFGSSLKISLSLNKVLCPKYILNINDIINKQQTYTLESNTVKIHVCIRPIQNCVSFLQTLEKVSFFNSNIRLCQ</sequence>
<protein>
    <submittedName>
        <fullName evidence="1">Uncharacterized protein</fullName>
    </submittedName>
</protein>
<dbReference type="EMBL" id="RRYP01008674">
    <property type="protein sequence ID" value="TNV79614.1"/>
    <property type="molecule type" value="Genomic_DNA"/>
</dbReference>
<proteinExistence type="predicted"/>
<dbReference type="Proteomes" id="UP000785679">
    <property type="component" value="Unassembled WGS sequence"/>
</dbReference>